<name>A0AAF3E9C7_9BILA</name>
<keyword evidence="3" id="KW-1185">Reference proteome</keyword>
<dbReference type="Pfam" id="PF11817">
    <property type="entry name" value="Foie-gras_1"/>
    <property type="match status" value="1"/>
</dbReference>
<proteinExistence type="predicted"/>
<reference evidence="4" key="1">
    <citation type="submission" date="2024-02" db="UniProtKB">
        <authorList>
            <consortium name="WormBaseParasite"/>
        </authorList>
    </citation>
    <scope>IDENTIFICATION</scope>
</reference>
<dbReference type="PANTHER" id="PTHR14374">
    <property type="entry name" value="FOIE GRAS"/>
    <property type="match status" value="1"/>
</dbReference>
<dbReference type="PANTHER" id="PTHR14374:SF0">
    <property type="entry name" value="TRAFFICKING PROTEIN PARTICLE COMPLEX SUBUNIT 11"/>
    <property type="match status" value="1"/>
</dbReference>
<protein>
    <submittedName>
        <fullName evidence="4">Trafficking protein particle complex subunit 11 domain-containing protein</fullName>
    </submittedName>
</protein>
<evidence type="ECO:0000313" key="3">
    <source>
        <dbReference type="Proteomes" id="UP000887575"/>
    </source>
</evidence>
<sequence>MDPVEPGDWVTGRPQQLILLTGLDPTNRPLHNVLLAAFYNRTPDRPAFKVRLIAGDADLPQKTKKKKTRGILRKEWPNKYLNHVPALVVLFMDLDWDHPSWSEKLLEASSKTESLRNSIQHESRLLVVLLQEKTTSFPSEGEEKANEFCHHCQMSSKQLFVVNTAGDLSSHVGKLELAFHEHAQAFYQAKIKTIRSRSIPNNSPELLVRQMFKLGFLSELRQDTHTALRNYKLAYDHCQNSQNNWEMADYFEWRSVAGLLNYKICELYFLHNTPRDAITLMNKHMSAFFYGEPGNYPSAQLAGIEYSLWKSKQSWQFAELFERAVVNGLTAVAAVNPGTFLDYASTHFATANRMIRELKATSPISASYPNPDPLASAVDFYGQRPWRVGPLDTATALHLERAAIFALQLRLHENHDGLMTLLSAASMQYKKYGCPRLHRKIMIESGDAQAAAGKPEEALKLWTHVLREGTLPENLRLTLLNKALWSSYCNVLLKETMWSVIQLLRVEPSGTLDPLHQEIFMKICDAKTPANPFSTQLAENQVQHISMLWKQKLEESQFFTVNCSKLSTFVQVSACFLQTEPVSVDMQVPLRVTLTLQTSFPITFSGVRVSAYHCESSGRRIGTADDQATFNVFRSNITLQPFTPSHFYFAIDLKDSASILKEGHLVTIGRVSLEIGDRTQKGVFSTFEWDGNALGRERLNLLDLKAYGQQLSVRVVNMVGTITNIGDKNIDCLLAEIASAKLRLKNETNRELSDVRIEFKRSEQASSSASSVLFVDDDNELRGELELAVASSMKPGDEVDRALQFSSQLHGSVDLLLESAFKISGEKEVQKGRVALTITSEDPFIVRSQVLTLNGIPVTKVLNRSTHLLKVDLKSNADIEITRIDWLLADVVQNALSIYSENDLPSPDVLLKGDVVSYCTPIDIFSQEDSEDEKPLGRMVVFWRRCGSSFSVRSTVPLCRTVISTCPVSINVEVGAKIAEMRKPLLITYVLLNNTLEVIEATTSFDLTDTFMFSGDKLRSVRLLPGVPLRIEVTVMALAAGRLSFPRLTIRSPSIADSILLDALRNLPATIFVLPLAKEYQS</sequence>
<dbReference type="WBParaSite" id="MBELARI_LOCUS10501">
    <property type="protein sequence ID" value="MBELARI_LOCUS10501"/>
    <property type="gene ID" value="MBELARI_LOCUS10501"/>
</dbReference>
<dbReference type="Proteomes" id="UP000887575">
    <property type="component" value="Unassembled WGS sequence"/>
</dbReference>
<accession>A0AAF3E9C7</accession>
<dbReference type="InterPro" id="IPR021773">
    <property type="entry name" value="TPC11"/>
</dbReference>
<dbReference type="GO" id="GO:0005737">
    <property type="term" value="C:cytoplasm"/>
    <property type="evidence" value="ECO:0007669"/>
    <property type="project" value="TreeGrafter"/>
</dbReference>
<evidence type="ECO:0000256" key="1">
    <source>
        <dbReference type="SAM" id="Coils"/>
    </source>
</evidence>
<organism evidence="3 4">
    <name type="scientific">Mesorhabditis belari</name>
    <dbReference type="NCBI Taxonomy" id="2138241"/>
    <lineage>
        <taxon>Eukaryota</taxon>
        <taxon>Metazoa</taxon>
        <taxon>Ecdysozoa</taxon>
        <taxon>Nematoda</taxon>
        <taxon>Chromadorea</taxon>
        <taxon>Rhabditida</taxon>
        <taxon>Rhabditina</taxon>
        <taxon>Rhabditomorpha</taxon>
        <taxon>Rhabditoidea</taxon>
        <taxon>Rhabditidae</taxon>
        <taxon>Mesorhabditinae</taxon>
        <taxon>Mesorhabditis</taxon>
    </lineage>
</organism>
<dbReference type="AlphaFoldDB" id="A0AAF3E9C7"/>
<keyword evidence="1" id="KW-0175">Coiled coil</keyword>
<feature type="coiled-coil region" evidence="1">
    <location>
        <begin position="730"/>
        <end position="765"/>
    </location>
</feature>
<evidence type="ECO:0000313" key="4">
    <source>
        <dbReference type="WBParaSite" id="MBELARI_LOCUS10501"/>
    </source>
</evidence>
<feature type="domain" description="Trafficking protein particle complex subunit 11" evidence="2">
    <location>
        <begin position="252"/>
        <end position="483"/>
    </location>
</feature>
<evidence type="ECO:0000259" key="2">
    <source>
        <dbReference type="Pfam" id="PF11817"/>
    </source>
</evidence>